<dbReference type="EMBL" id="CP084167">
    <property type="protein sequence ID" value="UJG43973.1"/>
    <property type="molecule type" value="Genomic_DNA"/>
</dbReference>
<gene>
    <name evidence="1" type="ORF">K9W46_02020</name>
</gene>
<name>A0A9Y1BRP1_9ARCH</name>
<dbReference type="AlphaFoldDB" id="A0A9Y1BRP1"/>
<proteinExistence type="predicted"/>
<evidence type="ECO:0000313" key="1">
    <source>
        <dbReference type="EMBL" id="UJG43973.1"/>
    </source>
</evidence>
<accession>A0A9Y1BRP1</accession>
<dbReference type="Proteomes" id="UP001200513">
    <property type="component" value="Chromosome"/>
</dbReference>
<sequence length="146" mass="16394">MATLETINVIPNRTVEELEKIDVEIGKILTKIIDENEKNLDFIEDQIYAILLISRAGLPVYSNVNADFKVNELLLSGLLGALQIVGKSIFSDDTVICSINYKDFTILFEEMSFGSLVLIASENNKLTRKIIKMIKETLNRIILCNG</sequence>
<organism evidence="1">
    <name type="scientific">Candidatus Heimdallarchaeum endolithica</name>
    <dbReference type="NCBI Taxonomy" id="2876572"/>
    <lineage>
        <taxon>Archaea</taxon>
        <taxon>Promethearchaeati</taxon>
        <taxon>Candidatus Heimdallarchaeota</taxon>
        <taxon>Candidatus Heimdallarchaeia (ex Rinke et al. 2021) (nom. nud.)</taxon>
        <taxon>Candidatus Heimdallarchaeales</taxon>
        <taxon>Candidatus Heimdallarchaeaceae</taxon>
        <taxon>Candidatus Heimdallarchaeum</taxon>
    </lineage>
</organism>
<reference evidence="1" key="1">
    <citation type="journal article" date="2022" name="Nat. Microbiol.">
        <title>Unique mobile elements and scalable gene flow at the prokaryote-eukaryote boundary revealed by circularized Asgard archaea genomes.</title>
        <authorList>
            <person name="Wu F."/>
            <person name="Speth D.R."/>
            <person name="Philosof A."/>
            <person name="Cremiere A."/>
            <person name="Narayanan A."/>
            <person name="Barco R.A."/>
            <person name="Connon S.A."/>
            <person name="Amend J.P."/>
            <person name="Antoshechkin I.A."/>
            <person name="Orphan V.J."/>
        </authorList>
    </citation>
    <scope>NUCLEOTIDE SEQUENCE</scope>
    <source>
        <strain evidence="1">PR6</strain>
    </source>
</reference>
<protein>
    <submittedName>
        <fullName evidence="1">Uncharacterized protein</fullName>
    </submittedName>
</protein>